<dbReference type="AlphaFoldDB" id="A0A7M1NW24"/>
<dbReference type="CDD" id="cd01147">
    <property type="entry name" value="HemV-2"/>
    <property type="match status" value="1"/>
</dbReference>
<dbReference type="Gene3D" id="1.20.58.2180">
    <property type="match status" value="1"/>
</dbReference>
<evidence type="ECO:0000313" key="4">
    <source>
        <dbReference type="Proteomes" id="UP000595009"/>
    </source>
</evidence>
<dbReference type="Pfam" id="PF01497">
    <property type="entry name" value="Peripla_BP_2"/>
    <property type="match status" value="1"/>
</dbReference>
<protein>
    <submittedName>
        <fullName evidence="3">Iron ABC transporter substrate-binding protein</fullName>
    </submittedName>
</protein>
<dbReference type="InterPro" id="IPR002491">
    <property type="entry name" value="ABC_transptr_periplasmic_BD"/>
</dbReference>
<organism evidence="3 4">
    <name type="scientific">Haemophilus parainfluenzae</name>
    <dbReference type="NCBI Taxonomy" id="729"/>
    <lineage>
        <taxon>Bacteria</taxon>
        <taxon>Pseudomonadati</taxon>
        <taxon>Pseudomonadota</taxon>
        <taxon>Gammaproteobacteria</taxon>
        <taxon>Pasteurellales</taxon>
        <taxon>Pasteurellaceae</taxon>
        <taxon>Haemophilus</taxon>
    </lineage>
</organism>
<accession>A0A7M1NW24</accession>
<evidence type="ECO:0000256" key="1">
    <source>
        <dbReference type="SAM" id="SignalP"/>
    </source>
</evidence>
<feature type="chain" id="PRO_5029601224" evidence="1">
    <location>
        <begin position="20"/>
        <end position="332"/>
    </location>
</feature>
<dbReference type="Gene3D" id="3.40.50.1980">
    <property type="entry name" value="Nitrogenase molybdenum iron protein domain"/>
    <property type="match status" value="2"/>
</dbReference>
<dbReference type="PANTHER" id="PTHR30535:SF34">
    <property type="entry name" value="MOLYBDATE-BINDING PROTEIN MOLA"/>
    <property type="match status" value="1"/>
</dbReference>
<proteinExistence type="predicted"/>
<evidence type="ECO:0000313" key="3">
    <source>
        <dbReference type="EMBL" id="QOR17142.1"/>
    </source>
</evidence>
<keyword evidence="1" id="KW-0732">Signal</keyword>
<dbReference type="InterPro" id="IPR050902">
    <property type="entry name" value="ABC_Transporter_SBP"/>
</dbReference>
<feature type="domain" description="Fe/B12 periplasmic-binding" evidence="2">
    <location>
        <begin position="37"/>
        <end position="299"/>
    </location>
</feature>
<name>A0A7M1NW24_HAEPA</name>
<evidence type="ECO:0000259" key="2">
    <source>
        <dbReference type="PROSITE" id="PS50983"/>
    </source>
</evidence>
<dbReference type="RefSeq" id="WP_197543507.1">
    <property type="nucleotide sequence ID" value="NZ_CP063120.1"/>
</dbReference>
<dbReference type="PANTHER" id="PTHR30535">
    <property type="entry name" value="VITAMIN B12-BINDING PROTEIN"/>
    <property type="match status" value="1"/>
</dbReference>
<sequence>MKKWIGIALVLCVSTSAFATEEIAYLAGELPPSAKIEKVLSAGNPADVLLLSSAPNKLLGLAGFNMEKRGKLFPAAQQSLPTLGKIAGKGSTLSPEKIVALQPNLIIDVGNVTPNYIDQAKRTFEQTGVPYLLLDGKLSETPTSLRYLGKVLGVENLTEPQAKYAEETLKQAVENASKLTKTFYLARSADGLQTGQKGSIHTEAIEIVGLKNVVEGDHKGLTQVSMEQLLLWNPDVIFSQYPEFLQTLKENPQWQQLSAVKNGQVFLIPNNPFGWLDSPPSVNRLLGVRWVSHLVSGKPMTEFTKEVQTFYHVFYQIELTPEQATQLLHDVK</sequence>
<gene>
    <name evidence="3" type="ORF">INP94_09820</name>
</gene>
<dbReference type="GO" id="GO:0071281">
    <property type="term" value="P:cellular response to iron ion"/>
    <property type="evidence" value="ECO:0007669"/>
    <property type="project" value="TreeGrafter"/>
</dbReference>
<dbReference type="EMBL" id="CP063120">
    <property type="protein sequence ID" value="QOR17142.1"/>
    <property type="molecule type" value="Genomic_DNA"/>
</dbReference>
<dbReference type="SUPFAM" id="SSF53807">
    <property type="entry name" value="Helical backbone' metal receptor"/>
    <property type="match status" value="1"/>
</dbReference>
<reference evidence="3 4" key="1">
    <citation type="submission" date="2020-10" db="EMBL/GenBank/DDBJ databases">
        <title>Genomic diversity and antimicrobial resistance of Haemophilus colonising the airways of young children with cystic fibrosis.</title>
        <authorList>
            <person name="Watts S.C."/>
            <person name="Judd L.M."/>
            <person name="Carzino R."/>
            <person name="Ranganathan S."/>
            <person name="Holt K.E."/>
        </authorList>
    </citation>
    <scope>NUCLEOTIDE SEQUENCE [LARGE SCALE GENOMIC DNA]</scope>
    <source>
        <strain evidence="3 4">M1C137_2</strain>
    </source>
</reference>
<dbReference type="PROSITE" id="PS50983">
    <property type="entry name" value="FE_B12_PBP"/>
    <property type="match status" value="1"/>
</dbReference>
<feature type="signal peptide" evidence="1">
    <location>
        <begin position="1"/>
        <end position="19"/>
    </location>
</feature>
<dbReference type="Proteomes" id="UP000595009">
    <property type="component" value="Chromosome"/>
</dbReference>